<sequence length="109" mass="12268">MTPQSKTIILIPGFYISSVLTEGYDPYSPDCVKILPPDCLNSFYHEMCEDALASVEIPALCCSYFTNTLNYDCYFNFLVKQVADMHLCDDNLGAGRAQTIWDNCNGIYI</sequence>
<protein>
    <recommendedName>
        <fullName evidence="3">Prolamin-like domain-containing protein</fullName>
    </recommendedName>
</protein>
<accession>A0ABD1GG10</accession>
<organism evidence="1 2">
    <name type="scientific">Salvia divinorum</name>
    <name type="common">Maria pastora</name>
    <name type="synonym">Diviner's sage</name>
    <dbReference type="NCBI Taxonomy" id="28513"/>
    <lineage>
        <taxon>Eukaryota</taxon>
        <taxon>Viridiplantae</taxon>
        <taxon>Streptophyta</taxon>
        <taxon>Embryophyta</taxon>
        <taxon>Tracheophyta</taxon>
        <taxon>Spermatophyta</taxon>
        <taxon>Magnoliopsida</taxon>
        <taxon>eudicotyledons</taxon>
        <taxon>Gunneridae</taxon>
        <taxon>Pentapetalae</taxon>
        <taxon>asterids</taxon>
        <taxon>lamiids</taxon>
        <taxon>Lamiales</taxon>
        <taxon>Lamiaceae</taxon>
        <taxon>Nepetoideae</taxon>
        <taxon>Mentheae</taxon>
        <taxon>Salviinae</taxon>
        <taxon>Salvia</taxon>
        <taxon>Salvia subgen. Calosphace</taxon>
    </lineage>
</organism>
<dbReference type="Proteomes" id="UP001567538">
    <property type="component" value="Unassembled WGS sequence"/>
</dbReference>
<reference evidence="1 2" key="1">
    <citation type="submission" date="2024-06" db="EMBL/GenBank/DDBJ databases">
        <title>A chromosome level genome sequence of Diviner's sage (Salvia divinorum).</title>
        <authorList>
            <person name="Ford S.A."/>
            <person name="Ro D.-K."/>
            <person name="Ness R.W."/>
            <person name="Phillips M.A."/>
        </authorList>
    </citation>
    <scope>NUCLEOTIDE SEQUENCE [LARGE SCALE GENOMIC DNA]</scope>
    <source>
        <strain evidence="1">SAF-2024a</strain>
        <tissue evidence="1">Leaf</tissue>
    </source>
</reference>
<gene>
    <name evidence="1" type="ORF">AAHA92_26098</name>
</gene>
<comment type="caution">
    <text evidence="1">The sequence shown here is derived from an EMBL/GenBank/DDBJ whole genome shotgun (WGS) entry which is preliminary data.</text>
</comment>
<evidence type="ECO:0000313" key="2">
    <source>
        <dbReference type="Proteomes" id="UP001567538"/>
    </source>
</evidence>
<keyword evidence="2" id="KW-1185">Reference proteome</keyword>
<evidence type="ECO:0008006" key="3">
    <source>
        <dbReference type="Google" id="ProtNLM"/>
    </source>
</evidence>
<dbReference type="EMBL" id="JBEAFC010000009">
    <property type="protein sequence ID" value="KAL1541946.1"/>
    <property type="molecule type" value="Genomic_DNA"/>
</dbReference>
<name>A0ABD1GG10_SALDI</name>
<proteinExistence type="predicted"/>
<evidence type="ECO:0000313" key="1">
    <source>
        <dbReference type="EMBL" id="KAL1541946.1"/>
    </source>
</evidence>
<dbReference type="AlphaFoldDB" id="A0ABD1GG10"/>